<proteinExistence type="predicted"/>
<sequence>MKVPRYGYKLLANLATAASLLFYCSKGLMNSTHLTWICSVIYNSFDEPVDWLASFWCEIAT</sequence>
<gene>
    <name evidence="1" type="ORF">PVAP13_2KG243758</name>
</gene>
<evidence type="ECO:0000313" key="2">
    <source>
        <dbReference type="Proteomes" id="UP000823388"/>
    </source>
</evidence>
<dbReference type="AlphaFoldDB" id="A0A8T0VXD2"/>
<reference evidence="1" key="1">
    <citation type="submission" date="2020-05" db="EMBL/GenBank/DDBJ databases">
        <title>WGS assembly of Panicum virgatum.</title>
        <authorList>
            <person name="Lovell J.T."/>
            <person name="Jenkins J."/>
            <person name="Shu S."/>
            <person name="Juenger T.E."/>
            <person name="Schmutz J."/>
        </authorList>
    </citation>
    <scope>NUCLEOTIDE SEQUENCE</scope>
    <source>
        <strain evidence="1">AP13</strain>
    </source>
</reference>
<name>A0A8T0VXD2_PANVG</name>
<comment type="caution">
    <text evidence="1">The sequence shown here is derived from an EMBL/GenBank/DDBJ whole genome shotgun (WGS) entry which is preliminary data.</text>
</comment>
<dbReference type="Proteomes" id="UP000823388">
    <property type="component" value="Chromosome 2K"/>
</dbReference>
<protein>
    <submittedName>
        <fullName evidence="1">Uncharacterized protein</fullName>
    </submittedName>
</protein>
<dbReference type="EMBL" id="CM029039">
    <property type="protein sequence ID" value="KAG2641561.1"/>
    <property type="molecule type" value="Genomic_DNA"/>
</dbReference>
<accession>A0A8T0VXD2</accession>
<keyword evidence="2" id="KW-1185">Reference proteome</keyword>
<evidence type="ECO:0000313" key="1">
    <source>
        <dbReference type="EMBL" id="KAG2641561.1"/>
    </source>
</evidence>
<organism evidence="1 2">
    <name type="scientific">Panicum virgatum</name>
    <name type="common">Blackwell switchgrass</name>
    <dbReference type="NCBI Taxonomy" id="38727"/>
    <lineage>
        <taxon>Eukaryota</taxon>
        <taxon>Viridiplantae</taxon>
        <taxon>Streptophyta</taxon>
        <taxon>Embryophyta</taxon>
        <taxon>Tracheophyta</taxon>
        <taxon>Spermatophyta</taxon>
        <taxon>Magnoliopsida</taxon>
        <taxon>Liliopsida</taxon>
        <taxon>Poales</taxon>
        <taxon>Poaceae</taxon>
        <taxon>PACMAD clade</taxon>
        <taxon>Panicoideae</taxon>
        <taxon>Panicodae</taxon>
        <taxon>Paniceae</taxon>
        <taxon>Panicinae</taxon>
        <taxon>Panicum</taxon>
        <taxon>Panicum sect. Hiantes</taxon>
    </lineage>
</organism>